<evidence type="ECO:0000256" key="1">
    <source>
        <dbReference type="SAM" id="MobiDB-lite"/>
    </source>
</evidence>
<dbReference type="OrthoDB" id="2417740at2759"/>
<keyword evidence="3" id="KW-1185">Reference proteome</keyword>
<evidence type="ECO:0000313" key="3">
    <source>
        <dbReference type="Proteomes" id="UP000022910"/>
    </source>
</evidence>
<dbReference type="STRING" id="1432141.A0A015N4B8"/>
<name>A0A015N4B8_RHIIW</name>
<protein>
    <submittedName>
        <fullName evidence="2">Uncharacterized protein</fullName>
    </submittedName>
</protein>
<accession>A0A015N4B8</accession>
<proteinExistence type="predicted"/>
<evidence type="ECO:0000313" key="2">
    <source>
        <dbReference type="EMBL" id="EXX73973.1"/>
    </source>
</evidence>
<dbReference type="Proteomes" id="UP000022910">
    <property type="component" value="Unassembled WGS sequence"/>
</dbReference>
<gene>
    <name evidence="2" type="ORF">RirG_055400</name>
</gene>
<sequence length="957" mass="109586">MYIIINSSHLPLQQRRLIIHNNHCHLLYFIILIFLFFNNFILLCNAQQHDTYLTHFEDPSKGLTIFDSYTYRDGTILLQLAHFNEDESCIDPNLNLDIVFPNGAIKPLNVSSYQIPIYNYCMLDDVFINSIINEDTILITYFYGDNAATTIHMGMIIDWDGNWLQNIELGIGIGKINININDDSGFMWTRQVNDTTIAWSQFIPSPSKPTEIKKIGSGFISISPLSIITSFQMFTSSDGGNGFTLVTKIQKSTDYYITDPIWEVHAIFLDKDADRISPPYLLYQTSVDWADLVLEFCRKTTDGGGYNCLLSIKNNEPAPKQPNQPKQPKGKGKTVTSTPITITTRYRLSFLSSGSVTSVKKLSNFGNNPNRNIERFIPLYSGGFLIVYNADEFGRRSGFFLTQEGEYVGVWEGFNNDIYHYSYLEHNETMWGMIVQNAPYYWTITTDRLHDKDVVHNYEHRNPNIVETTPNNIIMKKDLDKIIINYNKPVIFSFGNISIYQVFDDGKELLRQTYPGRSKYTSTINDTIVNIKVLSSTFSNPEANYFITIDDGFVNSKQYNEAIMGINKKVWFINTSWNEPDSCLPSATILLRLNAEGTKYINGLSSDGFKIFYNDLMNELSEIIPVDRSRLSDTGKFQSDPFDSNQFTILQVEISQPTKLTKPCVKDIISNLDSLIRNKDFTLISHYPLTNLLDEDFGTTITPDGWNAKMKLSLIFFSGGAILIIVIFFIVRYRNPQARNILIFSFALIILDFILDIAFVIYYAQQVLSFFIPSILFLVGPIGFNSILALYIILKEKYTNEKFSKWLMNNTKLVSMFTILSSADVAILNMISSRLANLRYFCAPISKEAEVKIFWGSFANIFIEDVPQFIIRIMYLQRNSIIYDPIPIFSLISAGISIIFSLIGRTFDALYYKIPFSERQNIKHEEPPTNVIEINSNKSIEISEDQLRKDDDTIEIT</sequence>
<dbReference type="EMBL" id="JEMT01013395">
    <property type="protein sequence ID" value="EXX73973.1"/>
    <property type="molecule type" value="Genomic_DNA"/>
</dbReference>
<reference evidence="2 3" key="1">
    <citation type="submission" date="2014-02" db="EMBL/GenBank/DDBJ databases">
        <title>Single nucleus genome sequencing reveals high similarity among nuclei of an endomycorrhizal fungus.</title>
        <authorList>
            <person name="Lin K."/>
            <person name="Geurts R."/>
            <person name="Zhang Z."/>
            <person name="Limpens E."/>
            <person name="Saunders D.G."/>
            <person name="Mu D."/>
            <person name="Pang E."/>
            <person name="Cao H."/>
            <person name="Cha H."/>
            <person name="Lin T."/>
            <person name="Zhou Q."/>
            <person name="Shang Y."/>
            <person name="Li Y."/>
            <person name="Ivanov S."/>
            <person name="Sharma T."/>
            <person name="Velzen R.V."/>
            <person name="Ruijter N.D."/>
            <person name="Aanen D.K."/>
            <person name="Win J."/>
            <person name="Kamoun S."/>
            <person name="Bisseling T."/>
            <person name="Huang S."/>
        </authorList>
    </citation>
    <scope>NUCLEOTIDE SEQUENCE [LARGE SCALE GENOMIC DNA]</scope>
    <source>
        <strain evidence="3">DAOM197198w</strain>
    </source>
</reference>
<feature type="region of interest" description="Disordered" evidence="1">
    <location>
        <begin position="314"/>
        <end position="336"/>
    </location>
</feature>
<comment type="caution">
    <text evidence="2">The sequence shown here is derived from an EMBL/GenBank/DDBJ whole genome shotgun (WGS) entry which is preliminary data.</text>
</comment>
<dbReference type="HOGENOM" id="CLU_009551_1_0_1"/>
<organism evidence="2 3">
    <name type="scientific">Rhizophagus irregularis (strain DAOM 197198w)</name>
    <name type="common">Glomus intraradices</name>
    <dbReference type="NCBI Taxonomy" id="1432141"/>
    <lineage>
        <taxon>Eukaryota</taxon>
        <taxon>Fungi</taxon>
        <taxon>Fungi incertae sedis</taxon>
        <taxon>Mucoromycota</taxon>
        <taxon>Glomeromycotina</taxon>
        <taxon>Glomeromycetes</taxon>
        <taxon>Glomerales</taxon>
        <taxon>Glomeraceae</taxon>
        <taxon>Rhizophagus</taxon>
    </lineage>
</organism>
<dbReference type="AlphaFoldDB" id="A0A015N4B8"/>